<organism evidence="2 3">
    <name type="scientific">Trypanosoma congolense (strain IL3000)</name>
    <dbReference type="NCBI Taxonomy" id="1068625"/>
    <lineage>
        <taxon>Eukaryota</taxon>
        <taxon>Discoba</taxon>
        <taxon>Euglenozoa</taxon>
        <taxon>Kinetoplastea</taxon>
        <taxon>Metakinetoplastina</taxon>
        <taxon>Trypanosomatida</taxon>
        <taxon>Trypanosomatidae</taxon>
        <taxon>Trypanosoma</taxon>
        <taxon>Nannomonas</taxon>
    </lineage>
</organism>
<dbReference type="AlphaFoldDB" id="F9W3R6"/>
<gene>
    <name evidence="2" type="ORF">TCIL3000_0_27340</name>
</gene>
<keyword evidence="3" id="KW-1185">Reference proteome</keyword>
<evidence type="ECO:0000313" key="2">
    <source>
        <dbReference type="EMBL" id="CCD11789.1"/>
    </source>
</evidence>
<feature type="region of interest" description="Disordered" evidence="1">
    <location>
        <begin position="174"/>
        <end position="245"/>
    </location>
</feature>
<name>F9W3R6_TRYCI</name>
<comment type="caution">
    <text evidence="2">The sequence shown here is derived from an EMBL/GenBank/DDBJ whole genome shotgun (WGS) entry which is preliminary data.</text>
</comment>
<feature type="region of interest" description="Disordered" evidence="1">
    <location>
        <begin position="519"/>
        <end position="565"/>
    </location>
</feature>
<dbReference type="Proteomes" id="UP000000702">
    <property type="component" value="Unassembled WGS sequence"/>
</dbReference>
<feature type="compositionally biased region" description="Basic and acidic residues" evidence="1">
    <location>
        <begin position="523"/>
        <end position="534"/>
    </location>
</feature>
<feature type="region of interest" description="Disordered" evidence="1">
    <location>
        <begin position="780"/>
        <end position="820"/>
    </location>
</feature>
<feature type="compositionally biased region" description="Polar residues" evidence="1">
    <location>
        <begin position="792"/>
        <end position="803"/>
    </location>
</feature>
<sequence>MGFTRSRLVALYEAHKDHEDNIRYLEKEFSDKEQGIHTAVNAEVAEKFFVEGLKVLERIDAAHRNFHRVTVQSLRELEVEGVEETSKQCTVLVTALGLESETARVQRIKEERLAAALAAAELAAKKGRGKEVKCIEELLEEMEEHEESDGPSYQTITADDGELYYIVSDIQLGDQPPATEANEQSTTMVSTSVTQTPKTHGKKKQPGGAKEKLNLSAIGNRRTNSKRSMTRSGRQSAQDDATLSPQALELSTSPFIQVYKQLLRKAMRGDDNTCEEIQNPGTPSDAVTISSETTTVGQGPLLFVAAVDEWRGMLRFEVLNWAVRLRQVTVEYLNKQCSAKKAEIDAETNKVLRQNRRRPATLQAGSHELRVRELECAVDSVGKLNIRIRHMSSRLLETCAEAAGSNDCSWAVSPQGDLWNEGEDKLFEQLDKLRGMASTATSMRALTSQERTFTHLVTSTLEQREASYTKTVDSLVKQEEALLQATRSYLRGFGIILPDDIEGVLTKICEILSGEGPGSAGNVEDKSLQKDSRPTGRKKKKVKSEQVAAEAESVETRKTGGEENSESVEIMKIMLETANEVKRVKEIVMDRHGKQVQRVEEERAKYMVVYQQNASELQVLSRLQELIAQLKLQMHSLITQSEVKEASIDSMLRELEGIVLEEPTMHAFNSRVRHILNNEYSGDSQAAGKGKYREGNGPELVEIFAKHVEGADRELTELLSGVTADIQNEIRKSEVTNIFRLIDKMRSKVYVRGRSLDCLQNGIEIFNVPADEYVERQSPSNAEIKCDDGHTAATNPSDNQPVSPTRPHRRTRTGASPVKA</sequence>
<dbReference type="VEuPathDB" id="TriTrypDB:TcIL3000_0_27340"/>
<dbReference type="EMBL" id="CAEQ01000458">
    <property type="protein sequence ID" value="CCD11789.1"/>
    <property type="molecule type" value="Genomic_DNA"/>
</dbReference>
<accession>F9W3R6</accession>
<reference evidence="2 3" key="2">
    <citation type="journal article" date="2012" name="Proc. Natl. Acad. Sci. U.S.A.">
        <title>Antigenic diversity is generated by distinct evolutionary mechanisms in African trypanosome species.</title>
        <authorList>
            <person name="Jackson A.P."/>
            <person name="Berry A."/>
            <person name="Aslett M."/>
            <person name="Allison H.C."/>
            <person name="Burton P."/>
            <person name="Vavrova-Anderson J."/>
            <person name="Brown R."/>
            <person name="Browne H."/>
            <person name="Corton N."/>
            <person name="Hauser H."/>
            <person name="Gamble J."/>
            <person name="Gilderthorp R."/>
            <person name="Marcello L."/>
            <person name="McQuillan J."/>
            <person name="Otto T.D."/>
            <person name="Quail M.A."/>
            <person name="Sanders M.J."/>
            <person name="van Tonder A."/>
            <person name="Ginger M.L."/>
            <person name="Field M.C."/>
            <person name="Barry J.D."/>
            <person name="Hertz-Fowler C."/>
            <person name="Berriman M."/>
        </authorList>
    </citation>
    <scope>NUCLEOTIDE SEQUENCE [LARGE SCALE GENOMIC DNA]</scope>
    <source>
        <strain evidence="2 3">IL3000</strain>
    </source>
</reference>
<evidence type="ECO:0000256" key="1">
    <source>
        <dbReference type="SAM" id="MobiDB-lite"/>
    </source>
</evidence>
<protein>
    <submittedName>
        <fullName evidence="2">WGS project CAEQ00000000 data, annotated contig 1096</fullName>
    </submittedName>
</protein>
<reference evidence="3" key="1">
    <citation type="submission" date="2011-07" db="EMBL/GenBank/DDBJ databases">
        <title>Divergent evolution of antigenic variation in African trypanosomes.</title>
        <authorList>
            <person name="Jackson A.P."/>
            <person name="Berry A."/>
            <person name="Allison H.C."/>
            <person name="Burton P."/>
            <person name="Anderson J."/>
            <person name="Aslett M."/>
            <person name="Brown R."/>
            <person name="Corton N."/>
            <person name="Harris D."/>
            <person name="Hauser H."/>
            <person name="Gamble J."/>
            <person name="Gilderthorp R."/>
            <person name="McQuillan J."/>
            <person name="Quail M.A."/>
            <person name="Sanders M."/>
            <person name="Van Tonder A."/>
            <person name="Ginger M.L."/>
            <person name="Donelson J.E."/>
            <person name="Field M.C."/>
            <person name="Barry J.D."/>
            <person name="Berriman M."/>
            <person name="Hertz-Fowler C."/>
        </authorList>
    </citation>
    <scope>NUCLEOTIDE SEQUENCE [LARGE SCALE GENOMIC DNA]</scope>
    <source>
        <strain evidence="3">IL3000</strain>
    </source>
</reference>
<feature type="compositionally biased region" description="Low complexity" evidence="1">
    <location>
        <begin position="184"/>
        <end position="196"/>
    </location>
</feature>
<proteinExistence type="predicted"/>
<feature type="compositionally biased region" description="Polar residues" evidence="1">
    <location>
        <begin position="230"/>
        <end position="245"/>
    </location>
</feature>
<feature type="non-terminal residue" evidence="2">
    <location>
        <position position="820"/>
    </location>
</feature>
<evidence type="ECO:0000313" key="3">
    <source>
        <dbReference type="Proteomes" id="UP000000702"/>
    </source>
</evidence>